<dbReference type="AlphaFoldDB" id="A0A9P5PQ19"/>
<comment type="caution">
    <text evidence="1">The sequence shown here is derived from an EMBL/GenBank/DDBJ whole genome shotgun (WGS) entry which is preliminary data.</text>
</comment>
<sequence>MASKSRFNFRVIFDRMEKEWELDEIRKGIMEMQEQQLSDPHRRPCVFFSISFSF</sequence>
<feature type="non-terminal residue" evidence="1">
    <location>
        <position position="54"/>
    </location>
</feature>
<accession>A0A9P5PQ19</accession>
<organism evidence="1 2">
    <name type="scientific">Rhodocollybia butyracea</name>
    <dbReference type="NCBI Taxonomy" id="206335"/>
    <lineage>
        <taxon>Eukaryota</taxon>
        <taxon>Fungi</taxon>
        <taxon>Dikarya</taxon>
        <taxon>Basidiomycota</taxon>
        <taxon>Agaricomycotina</taxon>
        <taxon>Agaricomycetes</taxon>
        <taxon>Agaricomycetidae</taxon>
        <taxon>Agaricales</taxon>
        <taxon>Marasmiineae</taxon>
        <taxon>Omphalotaceae</taxon>
        <taxon>Rhodocollybia</taxon>
    </lineage>
</organism>
<keyword evidence="2" id="KW-1185">Reference proteome</keyword>
<evidence type="ECO:0000313" key="1">
    <source>
        <dbReference type="EMBL" id="KAF9067316.1"/>
    </source>
</evidence>
<dbReference type="Proteomes" id="UP000772434">
    <property type="component" value="Unassembled WGS sequence"/>
</dbReference>
<evidence type="ECO:0000313" key="2">
    <source>
        <dbReference type="Proteomes" id="UP000772434"/>
    </source>
</evidence>
<dbReference type="EMBL" id="JADNRY010000075">
    <property type="protein sequence ID" value="KAF9067316.1"/>
    <property type="molecule type" value="Genomic_DNA"/>
</dbReference>
<proteinExistence type="predicted"/>
<protein>
    <submittedName>
        <fullName evidence="1">Uncharacterized protein</fullName>
    </submittedName>
</protein>
<dbReference type="OrthoDB" id="3020010at2759"/>
<name>A0A9P5PQ19_9AGAR</name>
<reference evidence="1" key="1">
    <citation type="submission" date="2020-11" db="EMBL/GenBank/DDBJ databases">
        <authorList>
            <consortium name="DOE Joint Genome Institute"/>
            <person name="Ahrendt S."/>
            <person name="Riley R."/>
            <person name="Andreopoulos W."/>
            <person name="Labutti K."/>
            <person name="Pangilinan J."/>
            <person name="Ruiz-Duenas F.J."/>
            <person name="Barrasa J.M."/>
            <person name="Sanchez-Garcia M."/>
            <person name="Camarero S."/>
            <person name="Miyauchi S."/>
            <person name="Serrano A."/>
            <person name="Linde D."/>
            <person name="Babiker R."/>
            <person name="Drula E."/>
            <person name="Ayuso-Fernandez I."/>
            <person name="Pacheco R."/>
            <person name="Padilla G."/>
            <person name="Ferreira P."/>
            <person name="Barriuso J."/>
            <person name="Kellner H."/>
            <person name="Castanera R."/>
            <person name="Alfaro M."/>
            <person name="Ramirez L."/>
            <person name="Pisabarro A.G."/>
            <person name="Kuo A."/>
            <person name="Tritt A."/>
            <person name="Lipzen A."/>
            <person name="He G."/>
            <person name="Yan M."/>
            <person name="Ng V."/>
            <person name="Cullen D."/>
            <person name="Martin F."/>
            <person name="Rosso M.-N."/>
            <person name="Henrissat B."/>
            <person name="Hibbett D."/>
            <person name="Martinez A.T."/>
            <person name="Grigoriev I.V."/>
        </authorList>
    </citation>
    <scope>NUCLEOTIDE SEQUENCE</scope>
    <source>
        <strain evidence="1">AH 40177</strain>
    </source>
</reference>
<gene>
    <name evidence="1" type="ORF">BDP27DRAFT_1329042</name>
</gene>